<dbReference type="Pfam" id="PF00207">
    <property type="entry name" value="A2M"/>
    <property type="match status" value="1"/>
</dbReference>
<dbReference type="Pfam" id="PF17973">
    <property type="entry name" value="bMG10"/>
    <property type="match status" value="1"/>
</dbReference>
<evidence type="ECO:0008006" key="7">
    <source>
        <dbReference type="Google" id="ProtNLM"/>
    </source>
</evidence>
<feature type="domain" description="Alpha-2-macroglobulin" evidence="4">
    <location>
        <begin position="979"/>
        <end position="1069"/>
    </location>
</feature>
<dbReference type="InterPro" id="IPR011626">
    <property type="entry name" value="Alpha-macroglobulin_TED"/>
</dbReference>
<keyword evidence="6" id="KW-1185">Reference proteome</keyword>
<dbReference type="Pfam" id="PF07678">
    <property type="entry name" value="TED_complement"/>
    <property type="match status" value="1"/>
</dbReference>
<dbReference type="InterPro" id="IPR011625">
    <property type="entry name" value="A2M_N_BRD"/>
</dbReference>
<dbReference type="SMART" id="SM01360">
    <property type="entry name" value="A2M"/>
    <property type="match status" value="1"/>
</dbReference>
<dbReference type="EMBL" id="AP019782">
    <property type="protein sequence ID" value="BBL71359.1"/>
    <property type="molecule type" value="Genomic_DNA"/>
</dbReference>
<dbReference type="Pfam" id="PF01835">
    <property type="entry name" value="MG2"/>
    <property type="match status" value="1"/>
</dbReference>
<name>A0A8D4VRS0_9GAMM</name>
<protein>
    <recommendedName>
        <fullName evidence="7">Alpha-2-macroglobulin</fullName>
    </recommendedName>
</protein>
<dbReference type="InterPro" id="IPR041246">
    <property type="entry name" value="Bact_MG10"/>
</dbReference>
<dbReference type="GO" id="GO:0004866">
    <property type="term" value="F:endopeptidase inhibitor activity"/>
    <property type="evidence" value="ECO:0007669"/>
    <property type="project" value="InterPro"/>
</dbReference>
<evidence type="ECO:0000313" key="6">
    <source>
        <dbReference type="Proteomes" id="UP000824988"/>
    </source>
</evidence>
<comment type="similarity">
    <text evidence="1">Belongs to the protease inhibitor I39 (alpha-2-macroglobulin) family. Bacterial alpha-2-macroglobulin subfamily.</text>
</comment>
<feature type="region of interest" description="Disordered" evidence="2">
    <location>
        <begin position="306"/>
        <end position="353"/>
    </location>
</feature>
<dbReference type="SMART" id="SM01419">
    <property type="entry name" value="Thiol-ester_cl"/>
    <property type="match status" value="1"/>
</dbReference>
<proteinExistence type="inferred from homology"/>
<feature type="region of interest" description="Disordered" evidence="2">
    <location>
        <begin position="267"/>
        <end position="287"/>
    </location>
</feature>
<evidence type="ECO:0000313" key="5">
    <source>
        <dbReference type="EMBL" id="BBL71359.1"/>
    </source>
</evidence>
<evidence type="ECO:0000256" key="2">
    <source>
        <dbReference type="SAM" id="MobiDB-lite"/>
    </source>
</evidence>
<reference evidence="5" key="1">
    <citation type="submission" date="2019-06" db="EMBL/GenBank/DDBJ databases">
        <title>Complete genome sequence of Methylogaea oryzae strain JCM16910.</title>
        <authorList>
            <person name="Asakawa S."/>
        </authorList>
    </citation>
    <scope>NUCLEOTIDE SEQUENCE</scope>
    <source>
        <strain evidence="5">E10</strain>
    </source>
</reference>
<organism evidence="5 6">
    <name type="scientific">Methylogaea oryzae</name>
    <dbReference type="NCBI Taxonomy" id="1295382"/>
    <lineage>
        <taxon>Bacteria</taxon>
        <taxon>Pseudomonadati</taxon>
        <taxon>Pseudomonadota</taxon>
        <taxon>Gammaproteobacteria</taxon>
        <taxon>Methylococcales</taxon>
        <taxon>Methylococcaceae</taxon>
        <taxon>Methylogaea</taxon>
    </lineage>
</organism>
<evidence type="ECO:0000256" key="1">
    <source>
        <dbReference type="ARBA" id="ARBA00010556"/>
    </source>
</evidence>
<accession>A0A8D4VRS0</accession>
<dbReference type="GO" id="GO:0005615">
    <property type="term" value="C:extracellular space"/>
    <property type="evidence" value="ECO:0007669"/>
    <property type="project" value="InterPro"/>
</dbReference>
<dbReference type="InterPro" id="IPR051802">
    <property type="entry name" value="YfhM-like"/>
</dbReference>
<dbReference type="PANTHER" id="PTHR40094">
    <property type="entry name" value="ALPHA-2-MACROGLOBULIN HOMOLOG"/>
    <property type="match status" value="1"/>
</dbReference>
<evidence type="ECO:0000259" key="3">
    <source>
        <dbReference type="SMART" id="SM01359"/>
    </source>
</evidence>
<feature type="domain" description="Alpha-2-macroglobulin bait region" evidence="3">
    <location>
        <begin position="772"/>
        <end position="918"/>
    </location>
</feature>
<dbReference type="InterPro" id="IPR002890">
    <property type="entry name" value="MG2"/>
</dbReference>
<dbReference type="Pfam" id="PF07703">
    <property type="entry name" value="A2M_BRD"/>
    <property type="match status" value="1"/>
</dbReference>
<gene>
    <name evidence="5" type="ORF">MoryE10_19650</name>
</gene>
<dbReference type="Proteomes" id="UP000824988">
    <property type="component" value="Chromosome"/>
</dbReference>
<dbReference type="InterPro" id="IPR001599">
    <property type="entry name" value="Macroglobln_a2"/>
</dbReference>
<feature type="region of interest" description="Disordered" evidence="2">
    <location>
        <begin position="1148"/>
        <end position="1202"/>
    </location>
</feature>
<dbReference type="KEGG" id="moz:MoryE10_19650"/>
<dbReference type="SMART" id="SM01359">
    <property type="entry name" value="A2M_N_2"/>
    <property type="match status" value="1"/>
</dbReference>
<evidence type="ECO:0000259" key="4">
    <source>
        <dbReference type="SMART" id="SM01360"/>
    </source>
</evidence>
<dbReference type="PANTHER" id="PTHR40094:SF1">
    <property type="entry name" value="UBIQUITIN DOMAIN-CONTAINING PROTEIN"/>
    <property type="match status" value="1"/>
</dbReference>
<sequence length="1765" mass="188121">MIPHRVGAGLARDRSLSRLLSGALGALLLLAGATAQAGSPFYLTAERSFSHTEQPQIRLDYTVTDKPMLVRVLKPKNLDKFLEGQVQISRSYEEPTSTLNPGHYFAKGLNEARSPLRAVRNLLKSDFRKQFQDTAFSKAIVTTTQGNLVSVPEQVILSAPAGFDLAREYYVDLQTGGEGVQDLGWWFADSGWSEDRYKVRTLALDPLPDGVYLLQAVQGKNEAQCLIQVSSLAVQVKQSSEQLLVRVIDREQQPVADAKVSYRDGRGQWQAFPKPTDANGETAYASPAGNVDGKLVVKVEAADLSSPSKSAQELGAETVSPLLPQGEGRDEGRKGRSLLSSPHPNPLPEGEGAGIAAAAGSAVPADASHKGARRSALVATDFLPTVTKDDAVFIVTDRPIFKPGDEFHYKGVVRAFDDGALKVPAFRSKQAAVSVIRADGGGDGLQATVPVSDFGSFSGAFTLDESQTPGLYRLVAQVDDKPYGGEFRVRDYIKPTFYLELLDRSPSVTPGQPFVVKFRAKRYSGGAPQDTKYEVFLYRKKFEAPQWVAEAGGGLSAGTDYFGQVKSASGLTQPQRLYSSIEARQALDSANSWETAPLLDGAGEATFKFDVPAGDKDKPKEEWIYSLMVRAQDRAGSSAILTDSLYATLAEAQPAVSFSKNIAAVGDKGVKLLLQSSYPDGKPAPKASGVVDIALEQPGSPKGELVKAPFTTDDKGRFELALPDLAGRGRLTAVATLETLDGKPMSAKSTSQPTWLVVGGAEGEAVADARELELYTDSTVLSPGDKARVLALLPAGWGKSDAGTLWETIAGRKIFGSRSSQAQGRSHWLEVEAKPEYGTGFYHTVTVPVGQGKYQERTLGFRIVPREKRLDIAVLPSLPETDPLKPFPLRFEVKRADGSPAANTELSVSVVDRAVYAVQAEFRPGIFDFFYPLPRINLSTFYSDDLQGYGYADLLKKPNFALSALKSQSKLAKKAMRDTAGWFPHLVTDAQGRAAVTVDMPANVTEWLVTAIAADKDGRVGEATGKFNTVADVSVELLGPQYLREGEEADVKVKLVNHLPQDVTLEGTLSLGGDAVLLQGKDKERFSLKGKAEALWPARVQGTGHQGTATVKVALLPHQAIHVGGAEEFDLPLKPAAMEQVFAGSLPQGDAGKCASPTPPSSPAGSAPVAAPSQPTGEGATGAQGSPAATPDSGAKADVANALPNCPSPSTLLTDIPSAASIRQAQIQVSSGLLGAALHAATVLVSYPYGCTEQLVHSTVPNLVLLDLLKRAGIKPEALGPLGPVLAKAEKNAALGIRKIVQNQKADGGFGLWPNDAEASMPVTVTALYALKFAAELKVEGAARSFDKGTQWLMAKLAKPGEAGGLNDGYVLARYAELGMYEQPWQQQIAFVEQTRKNPAASLDDLVNSLRLFAANKDKAWNRFGQAFKDKAIAKALVLRLQNAVLAWGTADGAAEDKALYGAMGFSFGMPSRLSAALGVLEEFGGVTAEIESKAKNALLTAMKNGYWTSTFDSAQVIFNSRALLSREAAQAAKDKAAGRKIAAFAKDGGKLGELQAIPGGYSATFAQPGEAGNLSEIRLEGLAPLEAAYVNINADVPYDAVAPLSQGLSVERAFRRVTAKGSEPVDLAGQPASNGPLHAGDVIVSEVRVKRDAVASGAIQPSQFIVIEDAIPSFAEGIEADESYLADAKIQPKDDSYWSAVKQTLRYPDKTARVAKIQPGGEFRLYQVWRVNHPGKANIAPARAFDMYDESVRGNTAASWSEAK</sequence>
<dbReference type="RefSeq" id="WP_221046941.1">
    <property type="nucleotide sequence ID" value="NZ_AP019782.1"/>
</dbReference>
<feature type="compositionally biased region" description="Low complexity" evidence="2">
    <location>
        <begin position="1163"/>
        <end position="1175"/>
    </location>
</feature>
<feature type="compositionally biased region" description="Low complexity" evidence="2">
    <location>
        <begin position="337"/>
        <end position="353"/>
    </location>
</feature>
<dbReference type="InterPro" id="IPR047565">
    <property type="entry name" value="Alpha-macroglob_thiol-ester_cl"/>
</dbReference>
<dbReference type="CDD" id="cd02891">
    <property type="entry name" value="A2M_like"/>
    <property type="match status" value="1"/>
</dbReference>